<dbReference type="GO" id="GO:0007005">
    <property type="term" value="P:mitochondrion organization"/>
    <property type="evidence" value="ECO:0007669"/>
    <property type="project" value="TreeGrafter"/>
</dbReference>
<dbReference type="InterPro" id="IPR036282">
    <property type="entry name" value="Glutathione-S-Trfase_C_sf"/>
</dbReference>
<dbReference type="Pfam" id="PF10568">
    <property type="entry name" value="Tom37"/>
    <property type="match status" value="1"/>
</dbReference>
<dbReference type="CDD" id="cd03078">
    <property type="entry name" value="GST_N_Metaxin1_like"/>
    <property type="match status" value="1"/>
</dbReference>
<dbReference type="GO" id="GO:0015031">
    <property type="term" value="P:protein transport"/>
    <property type="evidence" value="ECO:0007669"/>
    <property type="project" value="UniProtKB-KW"/>
</dbReference>
<evidence type="ECO:0000313" key="12">
    <source>
        <dbReference type="Proteomes" id="UP000466442"/>
    </source>
</evidence>
<feature type="domain" description="Metaxin glutathione S-transferase" evidence="10">
    <location>
        <begin position="173"/>
        <end position="236"/>
    </location>
</feature>
<gene>
    <name evidence="11" type="ORF">GE061_014199</name>
</gene>
<evidence type="ECO:0000256" key="6">
    <source>
        <dbReference type="ARBA" id="ARBA00023128"/>
    </source>
</evidence>
<reference evidence="11" key="1">
    <citation type="journal article" date="2021" name="Mol. Ecol. Resour.">
        <title>Apolygus lucorum genome provides insights into omnivorousness and mesophyll feeding.</title>
        <authorList>
            <person name="Liu Y."/>
            <person name="Liu H."/>
            <person name="Wang H."/>
            <person name="Huang T."/>
            <person name="Liu B."/>
            <person name="Yang B."/>
            <person name="Yin L."/>
            <person name="Li B."/>
            <person name="Zhang Y."/>
            <person name="Zhang S."/>
            <person name="Jiang F."/>
            <person name="Zhang X."/>
            <person name="Ren Y."/>
            <person name="Wang B."/>
            <person name="Wang S."/>
            <person name="Lu Y."/>
            <person name="Wu K."/>
            <person name="Fan W."/>
            <person name="Wang G."/>
        </authorList>
    </citation>
    <scope>NUCLEOTIDE SEQUENCE</scope>
    <source>
        <strain evidence="11">12Hb</strain>
    </source>
</reference>
<evidence type="ECO:0000256" key="4">
    <source>
        <dbReference type="ARBA" id="ARBA00022787"/>
    </source>
</evidence>
<organism evidence="11 12">
    <name type="scientific">Apolygus lucorum</name>
    <name type="common">Small green plant bug</name>
    <name type="synonym">Lygocoris lucorum</name>
    <dbReference type="NCBI Taxonomy" id="248454"/>
    <lineage>
        <taxon>Eukaryota</taxon>
        <taxon>Metazoa</taxon>
        <taxon>Ecdysozoa</taxon>
        <taxon>Arthropoda</taxon>
        <taxon>Hexapoda</taxon>
        <taxon>Insecta</taxon>
        <taxon>Pterygota</taxon>
        <taxon>Neoptera</taxon>
        <taxon>Paraneoptera</taxon>
        <taxon>Hemiptera</taxon>
        <taxon>Heteroptera</taxon>
        <taxon>Panheteroptera</taxon>
        <taxon>Cimicomorpha</taxon>
        <taxon>Miridae</taxon>
        <taxon>Mirini</taxon>
        <taxon>Apolygus</taxon>
    </lineage>
</organism>
<comment type="caution">
    <text evidence="11">The sequence shown here is derived from an EMBL/GenBank/DDBJ whole genome shotgun (WGS) entry which is preliminary data.</text>
</comment>
<evidence type="ECO:0000259" key="9">
    <source>
        <dbReference type="Pfam" id="PF10568"/>
    </source>
</evidence>
<evidence type="ECO:0000256" key="7">
    <source>
        <dbReference type="ARBA" id="ARBA00023136"/>
    </source>
</evidence>
<keyword evidence="3" id="KW-0813">Transport</keyword>
<keyword evidence="8" id="KW-1133">Transmembrane helix</keyword>
<evidence type="ECO:0000256" key="3">
    <source>
        <dbReference type="ARBA" id="ARBA00022448"/>
    </source>
</evidence>
<dbReference type="InterPro" id="IPR019564">
    <property type="entry name" value="Sam37/metaxin_N"/>
</dbReference>
<name>A0A8S9XSM5_APOLU</name>
<dbReference type="Proteomes" id="UP000466442">
    <property type="component" value="Linkage Group LG5"/>
</dbReference>
<comment type="similarity">
    <text evidence="2">Belongs to the metaxin family.</text>
</comment>
<accession>A0A8S9XSM5</accession>
<evidence type="ECO:0000256" key="8">
    <source>
        <dbReference type="SAM" id="Phobius"/>
    </source>
</evidence>
<feature type="domain" description="Mitochondrial outer membrane transport complex Sam37/metaxin N-terminal" evidence="9">
    <location>
        <begin position="25"/>
        <end position="144"/>
    </location>
</feature>
<evidence type="ECO:0000256" key="1">
    <source>
        <dbReference type="ARBA" id="ARBA00004294"/>
    </source>
</evidence>
<evidence type="ECO:0008006" key="13">
    <source>
        <dbReference type="Google" id="ProtNLM"/>
    </source>
</evidence>
<comment type="subcellular location">
    <subcellularLocation>
        <location evidence="1">Mitochondrion outer membrane</location>
    </subcellularLocation>
</comment>
<evidence type="ECO:0000256" key="5">
    <source>
        <dbReference type="ARBA" id="ARBA00022927"/>
    </source>
</evidence>
<evidence type="ECO:0000256" key="2">
    <source>
        <dbReference type="ARBA" id="ARBA00009170"/>
    </source>
</evidence>
<keyword evidence="7 8" id="KW-0472">Membrane</keyword>
<feature type="transmembrane region" description="Helical" evidence="8">
    <location>
        <begin position="274"/>
        <end position="294"/>
    </location>
</feature>
<keyword evidence="12" id="KW-1185">Reference proteome</keyword>
<evidence type="ECO:0000313" key="11">
    <source>
        <dbReference type="EMBL" id="KAF6211086.1"/>
    </source>
</evidence>
<keyword evidence="4" id="KW-1000">Mitochondrion outer membrane</keyword>
<dbReference type="EMBL" id="WIXP02000005">
    <property type="protein sequence ID" value="KAF6211086.1"/>
    <property type="molecule type" value="Genomic_DNA"/>
</dbReference>
<dbReference type="OrthoDB" id="5835136at2759"/>
<dbReference type="PANTHER" id="PTHR12289:SF41">
    <property type="entry name" value="FAILED AXON CONNECTIONS-RELATED"/>
    <property type="match status" value="1"/>
</dbReference>
<evidence type="ECO:0000259" key="10">
    <source>
        <dbReference type="Pfam" id="PF17171"/>
    </source>
</evidence>
<dbReference type="GO" id="GO:0001401">
    <property type="term" value="C:SAM complex"/>
    <property type="evidence" value="ECO:0007669"/>
    <property type="project" value="InterPro"/>
</dbReference>
<dbReference type="SUPFAM" id="SSF47616">
    <property type="entry name" value="GST C-terminal domain-like"/>
    <property type="match status" value="1"/>
</dbReference>
<proteinExistence type="inferred from homology"/>
<dbReference type="Pfam" id="PF17171">
    <property type="entry name" value="GST_C_6"/>
    <property type="match status" value="1"/>
</dbReference>
<dbReference type="PANTHER" id="PTHR12289">
    <property type="entry name" value="METAXIN RELATED"/>
    <property type="match status" value="1"/>
</dbReference>
<keyword evidence="8" id="KW-0812">Transmembrane</keyword>
<dbReference type="InterPro" id="IPR050931">
    <property type="entry name" value="Mito_Protein_Transport_Metaxin"/>
</dbReference>
<dbReference type="AlphaFoldDB" id="A0A8S9XSM5"/>
<protein>
    <recommendedName>
        <fullName evidence="13">Metaxin-1</fullName>
    </recommendedName>
</protein>
<keyword evidence="6" id="KW-0496">Mitochondrion</keyword>
<keyword evidence="5" id="KW-0653">Protein transport</keyword>
<sequence length="298" mass="34553">MSIRGPIRIDVWKGDWGLPSVDLECLQFLAYIKINALDMKITNVNNPYFTPEGKLPVIRLKERNITRFEDLVKYMEEKNMNPDYGLNRKQVAEAQAYRTLLKEKLLPALQYVWWLDQSNETGVTTPWYSRILPIPFNFYYPGKFKRDAESMLTALFDNYENDKDIESKVIGDAEKCLTAISVRLGSSDFIFGFHPTSIDATLYAYLAPLLKAPLRSTALQNHLKACTNLNGYVYRMSKRYFSQEYNEYEAKRKKEMEAQKEQVEQDPTLRRNQFIAVFVALVAMYGYAVSTGALQKLH</sequence>
<dbReference type="CDD" id="cd03212">
    <property type="entry name" value="GST_C_Metaxin1_3"/>
    <property type="match status" value="1"/>
</dbReference>
<dbReference type="InterPro" id="IPR033468">
    <property type="entry name" value="Metaxin_GST"/>
</dbReference>